<keyword evidence="2" id="KW-1185">Reference proteome</keyword>
<gene>
    <name evidence="1" type="ORF">ACFQ1M_09975</name>
</gene>
<accession>A0ABW3D110</accession>
<comment type="caution">
    <text evidence="1">The sequence shown here is derived from an EMBL/GenBank/DDBJ whole genome shotgun (WGS) entry which is preliminary data.</text>
</comment>
<protein>
    <submittedName>
        <fullName evidence="1">Uncharacterized protein</fullName>
    </submittedName>
</protein>
<sequence length="172" mass="20510">MNIDELAKKELELHCKVEQLNGTIEEKADQVVYFGITREYRSIHQEYSRLSKNNLEALKRGLFIIWYASSEPTWLTGIGELDSDAEERIIKTLDRRLKQGITDYELNWMLDYFSTWDYVFERFKGFNNFQNRLKCESKTALPDKIDRKEMEKRGQMGHYWNSLTIFNKETSS</sequence>
<proteinExistence type="predicted"/>
<reference evidence="2" key="1">
    <citation type="journal article" date="2019" name="Int. J. Syst. Evol. Microbiol.">
        <title>The Global Catalogue of Microorganisms (GCM) 10K type strain sequencing project: providing services to taxonomists for standard genome sequencing and annotation.</title>
        <authorList>
            <consortium name="The Broad Institute Genomics Platform"/>
            <consortium name="The Broad Institute Genome Sequencing Center for Infectious Disease"/>
            <person name="Wu L."/>
            <person name="Ma J."/>
        </authorList>
    </citation>
    <scope>NUCLEOTIDE SEQUENCE [LARGE SCALE GENOMIC DNA]</scope>
    <source>
        <strain evidence="2">CCUG 62952</strain>
    </source>
</reference>
<name>A0ABW3D110_9FLAO</name>
<dbReference type="EMBL" id="JBHTJH010000008">
    <property type="protein sequence ID" value="MFD0862533.1"/>
    <property type="molecule type" value="Genomic_DNA"/>
</dbReference>
<evidence type="ECO:0000313" key="1">
    <source>
        <dbReference type="EMBL" id="MFD0862533.1"/>
    </source>
</evidence>
<dbReference type="RefSeq" id="WP_386407707.1">
    <property type="nucleotide sequence ID" value="NZ_JBHTJH010000008.1"/>
</dbReference>
<evidence type="ECO:0000313" key="2">
    <source>
        <dbReference type="Proteomes" id="UP001596978"/>
    </source>
</evidence>
<dbReference type="Proteomes" id="UP001596978">
    <property type="component" value="Unassembled WGS sequence"/>
</dbReference>
<organism evidence="1 2">
    <name type="scientific">Sungkyunkwania multivorans</name>
    <dbReference type="NCBI Taxonomy" id="1173618"/>
    <lineage>
        <taxon>Bacteria</taxon>
        <taxon>Pseudomonadati</taxon>
        <taxon>Bacteroidota</taxon>
        <taxon>Flavobacteriia</taxon>
        <taxon>Flavobacteriales</taxon>
        <taxon>Flavobacteriaceae</taxon>
        <taxon>Sungkyunkwania</taxon>
    </lineage>
</organism>